<proteinExistence type="predicted"/>
<comment type="caution">
    <text evidence="1">The sequence shown here is derived from an EMBL/GenBank/DDBJ whole genome shotgun (WGS) entry which is preliminary data.</text>
</comment>
<dbReference type="EMBL" id="MTCZ01000003">
    <property type="protein sequence ID" value="OWP85280.1"/>
    <property type="molecule type" value="Genomic_DNA"/>
</dbReference>
<evidence type="ECO:0000313" key="1">
    <source>
        <dbReference type="EMBL" id="OWP85280.1"/>
    </source>
</evidence>
<organism evidence="1 2">
    <name type="scientific">Flavobacterium davisii</name>
    <dbReference type="NCBI Taxonomy" id="2906077"/>
    <lineage>
        <taxon>Bacteria</taxon>
        <taxon>Pseudomonadati</taxon>
        <taxon>Bacteroidota</taxon>
        <taxon>Flavobacteriia</taxon>
        <taxon>Flavobacteriales</taxon>
        <taxon>Flavobacteriaceae</taxon>
        <taxon>Flavobacterium</taxon>
    </lineage>
</organism>
<evidence type="ECO:0000313" key="2">
    <source>
        <dbReference type="Proteomes" id="UP000197768"/>
    </source>
</evidence>
<dbReference type="AlphaFoldDB" id="A0A246GLQ6"/>
<dbReference type="RefSeq" id="WP_088390066.1">
    <property type="nucleotide sequence ID" value="NZ_MTCZ01000003.1"/>
</dbReference>
<dbReference type="Proteomes" id="UP000197768">
    <property type="component" value="Unassembled WGS sequence"/>
</dbReference>
<sequence>MLNTCVPTPVIHVYQITNKGKYTSTKHFELVEVKNKQAKLSSKINIQVDRGFAKSMPKYWLKIRESNKWVRLTGLFKTEKPNLFKGDKGESNSKEDLIIAKFEDQQDLVIIYYFEGYFTSDLNRVLKCIET</sequence>
<protein>
    <submittedName>
        <fullName evidence="1">Uncharacterized protein</fullName>
    </submittedName>
</protein>
<reference evidence="1 2" key="1">
    <citation type="journal article" date="2017" name="Infect. Genet. Evol.">
        <title>Comparative genome analysis of fish pathogen Flavobacterium columnare reveals extensive sequence diversity within the species.</title>
        <authorList>
            <person name="Kayansamruaj P."/>
            <person name="Dong H.T."/>
            <person name="Hirono I."/>
            <person name="Kondo H."/>
            <person name="Senapin S."/>
            <person name="Rodkhum C."/>
        </authorList>
    </citation>
    <scope>NUCLEOTIDE SEQUENCE [LARGE SCALE GENOMIC DNA]</scope>
    <source>
        <strain evidence="1 2">1215</strain>
    </source>
</reference>
<accession>A0A246GLQ6</accession>
<name>A0A246GLQ6_9FLAO</name>
<gene>
    <name evidence="1" type="ORF">BWK59_00645</name>
</gene>